<evidence type="ECO:0000313" key="2">
    <source>
        <dbReference type="Proteomes" id="UP001359559"/>
    </source>
</evidence>
<dbReference type="EMBL" id="JAYKXN010000004">
    <property type="protein sequence ID" value="KAK7293975.1"/>
    <property type="molecule type" value="Genomic_DNA"/>
</dbReference>
<sequence length="110" mass="12097">MFGEEEPLKKLNKEITVDASLSNWLALSETTPVKNKANSLAIYIRFSASSSPRKSPCRSMDNEMPIIDNIGSYWNSDASAQDSSSATFFKGITHRTSLRRGGENTSDFGS</sequence>
<reference evidence="1 2" key="1">
    <citation type="submission" date="2024-01" db="EMBL/GenBank/DDBJ databases">
        <title>The genomes of 5 underutilized Papilionoideae crops provide insights into root nodulation and disease resistance.</title>
        <authorList>
            <person name="Yuan L."/>
        </authorList>
    </citation>
    <scope>NUCLEOTIDE SEQUENCE [LARGE SCALE GENOMIC DNA]</scope>
    <source>
        <strain evidence="1">LY-2023</strain>
        <tissue evidence="1">Leaf</tissue>
    </source>
</reference>
<dbReference type="GO" id="GO:0007142">
    <property type="term" value="P:male meiosis II"/>
    <property type="evidence" value="ECO:0007669"/>
    <property type="project" value="InterPro"/>
</dbReference>
<accession>A0AAN9PCL4</accession>
<name>A0AAN9PCL4_CLITE</name>
<gene>
    <name evidence="1" type="ORF">RJT34_16858</name>
</gene>
<proteinExistence type="predicted"/>
<dbReference type="InterPro" id="IPR039300">
    <property type="entry name" value="JASON"/>
</dbReference>
<dbReference type="Proteomes" id="UP001359559">
    <property type="component" value="Unassembled WGS sequence"/>
</dbReference>
<protein>
    <submittedName>
        <fullName evidence="1">Uncharacterized protein</fullName>
    </submittedName>
</protein>
<comment type="caution">
    <text evidence="1">The sequence shown here is derived from an EMBL/GenBank/DDBJ whole genome shotgun (WGS) entry which is preliminary data.</text>
</comment>
<organism evidence="1 2">
    <name type="scientific">Clitoria ternatea</name>
    <name type="common">Butterfly pea</name>
    <dbReference type="NCBI Taxonomy" id="43366"/>
    <lineage>
        <taxon>Eukaryota</taxon>
        <taxon>Viridiplantae</taxon>
        <taxon>Streptophyta</taxon>
        <taxon>Embryophyta</taxon>
        <taxon>Tracheophyta</taxon>
        <taxon>Spermatophyta</taxon>
        <taxon>Magnoliopsida</taxon>
        <taxon>eudicotyledons</taxon>
        <taxon>Gunneridae</taxon>
        <taxon>Pentapetalae</taxon>
        <taxon>rosids</taxon>
        <taxon>fabids</taxon>
        <taxon>Fabales</taxon>
        <taxon>Fabaceae</taxon>
        <taxon>Papilionoideae</taxon>
        <taxon>50 kb inversion clade</taxon>
        <taxon>NPAAA clade</taxon>
        <taxon>indigoferoid/millettioid clade</taxon>
        <taxon>Phaseoleae</taxon>
        <taxon>Clitoria</taxon>
    </lineage>
</organism>
<dbReference type="PANTHER" id="PTHR33318">
    <property type="entry name" value="ASPARTYL/GLUTAMYL-TRNA(ASN/GLN) AMIDOTRANSFERASE SUBUNIT"/>
    <property type="match status" value="1"/>
</dbReference>
<dbReference type="PANTHER" id="PTHR33318:SF4">
    <property type="entry name" value="OS04G0511700 PROTEIN"/>
    <property type="match status" value="1"/>
</dbReference>
<evidence type="ECO:0000313" key="1">
    <source>
        <dbReference type="EMBL" id="KAK7293975.1"/>
    </source>
</evidence>
<keyword evidence="2" id="KW-1185">Reference proteome</keyword>
<dbReference type="AlphaFoldDB" id="A0AAN9PCL4"/>